<protein>
    <submittedName>
        <fullName evidence="10">Amino acid ABC transporter permease</fullName>
    </submittedName>
</protein>
<dbReference type="AlphaFoldDB" id="A0A3E2N4C6"/>
<reference evidence="10 11" key="1">
    <citation type="submission" date="2018-07" db="EMBL/GenBank/DDBJ databases">
        <title>New species, Clostridium PI-S10-A1B.</title>
        <authorList>
            <person name="Krishna G."/>
            <person name="Summeta K."/>
            <person name="Shikha S."/>
            <person name="Prabhu P.B."/>
            <person name="Suresh K."/>
        </authorList>
    </citation>
    <scope>NUCLEOTIDE SEQUENCE [LARGE SCALE GENOMIC DNA]</scope>
    <source>
        <strain evidence="10 11">PI-S10-A1B</strain>
    </source>
</reference>
<dbReference type="Pfam" id="PF00528">
    <property type="entry name" value="BPD_transp_1"/>
    <property type="match status" value="1"/>
</dbReference>
<evidence type="ECO:0000256" key="1">
    <source>
        <dbReference type="ARBA" id="ARBA00004651"/>
    </source>
</evidence>
<comment type="caution">
    <text evidence="10">The sequence shown here is derived from an EMBL/GenBank/DDBJ whole genome shotgun (WGS) entry which is preliminary data.</text>
</comment>
<evidence type="ECO:0000259" key="9">
    <source>
        <dbReference type="PROSITE" id="PS50928"/>
    </source>
</evidence>
<evidence type="ECO:0000256" key="2">
    <source>
        <dbReference type="ARBA" id="ARBA00022448"/>
    </source>
</evidence>
<dbReference type="Gene3D" id="1.10.3720.10">
    <property type="entry name" value="MetI-like"/>
    <property type="match status" value="1"/>
</dbReference>
<dbReference type="RefSeq" id="WP_117420058.1">
    <property type="nucleotide sequence ID" value="NZ_QOHO01000118.1"/>
</dbReference>
<evidence type="ECO:0000313" key="10">
    <source>
        <dbReference type="EMBL" id="RFZ75761.1"/>
    </source>
</evidence>
<dbReference type="InterPro" id="IPR043429">
    <property type="entry name" value="ArtM/GltK/GlnP/TcyL/YhdX-like"/>
</dbReference>
<evidence type="ECO:0000256" key="8">
    <source>
        <dbReference type="RuleBase" id="RU363032"/>
    </source>
</evidence>
<dbReference type="InterPro" id="IPR010065">
    <property type="entry name" value="AA_ABC_transptr_permease_3TM"/>
</dbReference>
<keyword evidence="5" id="KW-0029">Amino-acid transport</keyword>
<dbReference type="OrthoDB" id="9787841at2"/>
<dbReference type="GO" id="GO:0006865">
    <property type="term" value="P:amino acid transport"/>
    <property type="evidence" value="ECO:0007669"/>
    <property type="project" value="UniProtKB-KW"/>
</dbReference>
<dbReference type="CDD" id="cd06261">
    <property type="entry name" value="TM_PBP2"/>
    <property type="match status" value="1"/>
</dbReference>
<name>A0A3E2N4C6_9FIRM</name>
<dbReference type="PANTHER" id="PTHR30614">
    <property type="entry name" value="MEMBRANE COMPONENT OF AMINO ACID ABC TRANSPORTER"/>
    <property type="match status" value="1"/>
</dbReference>
<dbReference type="Proteomes" id="UP000260680">
    <property type="component" value="Unassembled WGS sequence"/>
</dbReference>
<feature type="transmembrane region" description="Helical" evidence="8">
    <location>
        <begin position="13"/>
        <end position="40"/>
    </location>
</feature>
<feature type="domain" description="ABC transmembrane type-1" evidence="9">
    <location>
        <begin position="17"/>
        <end position="218"/>
    </location>
</feature>
<accession>A0A3E2N4C6</accession>
<keyword evidence="6 8" id="KW-1133">Transmembrane helix</keyword>
<evidence type="ECO:0000256" key="3">
    <source>
        <dbReference type="ARBA" id="ARBA00022475"/>
    </source>
</evidence>
<comment type="subcellular location">
    <subcellularLocation>
        <location evidence="1 8">Cell membrane</location>
        <topology evidence="1 8">Multi-pass membrane protein</topology>
    </subcellularLocation>
</comment>
<evidence type="ECO:0000313" key="11">
    <source>
        <dbReference type="Proteomes" id="UP000260680"/>
    </source>
</evidence>
<dbReference type="PROSITE" id="PS50928">
    <property type="entry name" value="ABC_TM1"/>
    <property type="match status" value="1"/>
</dbReference>
<dbReference type="NCBIfam" id="TIGR01726">
    <property type="entry name" value="HEQRo_perm_3TM"/>
    <property type="match status" value="1"/>
</dbReference>
<gene>
    <name evidence="10" type="ORF">DS742_27250</name>
</gene>
<keyword evidence="4 8" id="KW-0812">Transmembrane</keyword>
<organism evidence="10 11">
    <name type="scientific">Lacrimispora amygdalina</name>
    <dbReference type="NCBI Taxonomy" id="253257"/>
    <lineage>
        <taxon>Bacteria</taxon>
        <taxon>Bacillati</taxon>
        <taxon>Bacillota</taxon>
        <taxon>Clostridia</taxon>
        <taxon>Lachnospirales</taxon>
        <taxon>Lachnospiraceae</taxon>
        <taxon>Lacrimispora</taxon>
    </lineage>
</organism>
<evidence type="ECO:0000256" key="5">
    <source>
        <dbReference type="ARBA" id="ARBA00022970"/>
    </source>
</evidence>
<sequence length="234" mass="25431">MDFKFIIEALPKIMLAVPITLFMSLVSAAAGWLSGLSIALIRKHRVPVLSQLSAVFVSFMRGVPMVILLYISYYALPILLYSYGLSIGITIDINAVPPIVYAIIALALDQAAYSSEIFRSALSAVDEGQMEAAFSVGMTRTQALVRIIFPQALAIAIPNLGGIFVGLVKGTSLAYYVGVYEITATANLLAMPALNFIEAYIMTTLIYEAISFVLNKLFRICEDRLKKFRAGASA</sequence>
<dbReference type="GO" id="GO:0022857">
    <property type="term" value="F:transmembrane transporter activity"/>
    <property type="evidence" value="ECO:0007669"/>
    <property type="project" value="InterPro"/>
</dbReference>
<dbReference type="PANTHER" id="PTHR30614:SF0">
    <property type="entry name" value="L-CYSTINE TRANSPORT SYSTEM PERMEASE PROTEIN TCYL"/>
    <property type="match status" value="1"/>
</dbReference>
<proteinExistence type="inferred from homology"/>
<comment type="similarity">
    <text evidence="8">Belongs to the binding-protein-dependent transport system permease family.</text>
</comment>
<feature type="transmembrane region" description="Helical" evidence="8">
    <location>
        <begin position="52"/>
        <end position="75"/>
    </location>
</feature>
<keyword evidence="2 8" id="KW-0813">Transport</keyword>
<feature type="transmembrane region" description="Helical" evidence="8">
    <location>
        <begin position="147"/>
        <end position="168"/>
    </location>
</feature>
<keyword evidence="3" id="KW-1003">Cell membrane</keyword>
<dbReference type="SUPFAM" id="SSF161098">
    <property type="entry name" value="MetI-like"/>
    <property type="match status" value="1"/>
</dbReference>
<feature type="transmembrane region" description="Helical" evidence="8">
    <location>
        <begin position="199"/>
        <end position="218"/>
    </location>
</feature>
<dbReference type="InterPro" id="IPR000515">
    <property type="entry name" value="MetI-like"/>
</dbReference>
<evidence type="ECO:0000256" key="4">
    <source>
        <dbReference type="ARBA" id="ARBA00022692"/>
    </source>
</evidence>
<evidence type="ECO:0000256" key="7">
    <source>
        <dbReference type="ARBA" id="ARBA00023136"/>
    </source>
</evidence>
<keyword evidence="7 8" id="KW-0472">Membrane</keyword>
<evidence type="ECO:0000256" key="6">
    <source>
        <dbReference type="ARBA" id="ARBA00022989"/>
    </source>
</evidence>
<feature type="transmembrane region" description="Helical" evidence="8">
    <location>
        <begin position="81"/>
        <end position="108"/>
    </location>
</feature>
<dbReference type="GO" id="GO:0043190">
    <property type="term" value="C:ATP-binding cassette (ABC) transporter complex"/>
    <property type="evidence" value="ECO:0007669"/>
    <property type="project" value="InterPro"/>
</dbReference>
<dbReference type="InterPro" id="IPR035906">
    <property type="entry name" value="MetI-like_sf"/>
</dbReference>
<dbReference type="EMBL" id="QOHO01000118">
    <property type="protein sequence ID" value="RFZ75761.1"/>
    <property type="molecule type" value="Genomic_DNA"/>
</dbReference>